<gene>
    <name evidence="2" type="ORF">TrRE_jg14</name>
</gene>
<accession>A0A9W7FGD0</accession>
<feature type="compositionally biased region" description="Acidic residues" evidence="1">
    <location>
        <begin position="23"/>
        <end position="33"/>
    </location>
</feature>
<organism evidence="2 3">
    <name type="scientific">Triparma retinervis</name>
    <dbReference type="NCBI Taxonomy" id="2557542"/>
    <lineage>
        <taxon>Eukaryota</taxon>
        <taxon>Sar</taxon>
        <taxon>Stramenopiles</taxon>
        <taxon>Ochrophyta</taxon>
        <taxon>Bolidophyceae</taxon>
        <taxon>Parmales</taxon>
        <taxon>Triparmaceae</taxon>
        <taxon>Triparma</taxon>
    </lineage>
</organism>
<dbReference type="EMBL" id="BRXZ01000433">
    <property type="protein sequence ID" value="GMI11610.1"/>
    <property type="molecule type" value="Genomic_DNA"/>
</dbReference>
<comment type="caution">
    <text evidence="2">The sequence shown here is derived from an EMBL/GenBank/DDBJ whole genome shotgun (WGS) entry which is preliminary data.</text>
</comment>
<proteinExistence type="predicted"/>
<feature type="non-terminal residue" evidence="2">
    <location>
        <position position="1"/>
    </location>
</feature>
<dbReference type="AlphaFoldDB" id="A0A9W7FGD0"/>
<name>A0A9W7FGD0_9STRA</name>
<protein>
    <submittedName>
        <fullName evidence="2">Uncharacterized protein</fullName>
    </submittedName>
</protein>
<evidence type="ECO:0000256" key="1">
    <source>
        <dbReference type="SAM" id="MobiDB-lite"/>
    </source>
</evidence>
<dbReference type="Proteomes" id="UP001165082">
    <property type="component" value="Unassembled WGS sequence"/>
</dbReference>
<feature type="compositionally biased region" description="Basic and acidic residues" evidence="1">
    <location>
        <begin position="34"/>
        <end position="43"/>
    </location>
</feature>
<feature type="region of interest" description="Disordered" evidence="1">
    <location>
        <begin position="21"/>
        <end position="44"/>
    </location>
</feature>
<keyword evidence="3" id="KW-1185">Reference proteome</keyword>
<evidence type="ECO:0000313" key="2">
    <source>
        <dbReference type="EMBL" id="GMI11610.1"/>
    </source>
</evidence>
<evidence type="ECO:0000313" key="3">
    <source>
        <dbReference type="Proteomes" id="UP001165082"/>
    </source>
</evidence>
<sequence length="86" mass="9440">RVKSSRRTIERATTEATKALESYEADEEDCDQIGEERPPKVLGDDLVGLGRHPVPRVDHDVQPSSKCLVLTMTSSPVDVMVSLTCS</sequence>
<reference evidence="2" key="1">
    <citation type="submission" date="2022-07" db="EMBL/GenBank/DDBJ databases">
        <title>Genome analysis of Parmales, a sister group of diatoms, reveals the evolutionary specialization of diatoms from phago-mixotrophs to photoautotrophs.</title>
        <authorList>
            <person name="Ban H."/>
            <person name="Sato S."/>
            <person name="Yoshikawa S."/>
            <person name="Kazumasa Y."/>
            <person name="Nakamura Y."/>
            <person name="Ichinomiya M."/>
            <person name="Saitoh K."/>
            <person name="Sato N."/>
            <person name="Blanc-Mathieu R."/>
            <person name="Endo H."/>
            <person name="Kuwata A."/>
            <person name="Ogata H."/>
        </authorList>
    </citation>
    <scope>NUCLEOTIDE SEQUENCE</scope>
</reference>